<gene>
    <name evidence="1" type="ORF">Ahy_A10g047946</name>
</gene>
<dbReference type="Proteomes" id="UP000289738">
    <property type="component" value="Chromosome A10"/>
</dbReference>
<evidence type="ECO:0000313" key="2">
    <source>
        <dbReference type="Proteomes" id="UP000289738"/>
    </source>
</evidence>
<accession>A0A445B3U8</accession>
<comment type="caution">
    <text evidence="1">The sequence shown here is derived from an EMBL/GenBank/DDBJ whole genome shotgun (WGS) entry which is preliminary data.</text>
</comment>
<evidence type="ECO:0000313" key="1">
    <source>
        <dbReference type="EMBL" id="RYR33362.1"/>
    </source>
</evidence>
<dbReference type="EMBL" id="SDMP01000010">
    <property type="protein sequence ID" value="RYR33362.1"/>
    <property type="molecule type" value="Genomic_DNA"/>
</dbReference>
<sequence>MLKQYRDLSMFVRHTIENNKKARVRPSKIYQSFGATTDCHWKLSFIEKDVRNYITREVRNTDDRLNFSMCILTRSLEKFKHNSEEM</sequence>
<keyword evidence="2" id="KW-1185">Reference proteome</keyword>
<proteinExistence type="predicted"/>
<organism evidence="1 2">
    <name type="scientific">Arachis hypogaea</name>
    <name type="common">Peanut</name>
    <dbReference type="NCBI Taxonomy" id="3818"/>
    <lineage>
        <taxon>Eukaryota</taxon>
        <taxon>Viridiplantae</taxon>
        <taxon>Streptophyta</taxon>
        <taxon>Embryophyta</taxon>
        <taxon>Tracheophyta</taxon>
        <taxon>Spermatophyta</taxon>
        <taxon>Magnoliopsida</taxon>
        <taxon>eudicotyledons</taxon>
        <taxon>Gunneridae</taxon>
        <taxon>Pentapetalae</taxon>
        <taxon>rosids</taxon>
        <taxon>fabids</taxon>
        <taxon>Fabales</taxon>
        <taxon>Fabaceae</taxon>
        <taxon>Papilionoideae</taxon>
        <taxon>50 kb inversion clade</taxon>
        <taxon>dalbergioids sensu lato</taxon>
        <taxon>Dalbergieae</taxon>
        <taxon>Pterocarpus clade</taxon>
        <taxon>Arachis</taxon>
    </lineage>
</organism>
<name>A0A445B3U8_ARAHY</name>
<dbReference type="AlphaFoldDB" id="A0A445B3U8"/>
<reference evidence="1 2" key="1">
    <citation type="submission" date="2019-01" db="EMBL/GenBank/DDBJ databases">
        <title>Sequencing of cultivated peanut Arachis hypogaea provides insights into genome evolution and oil improvement.</title>
        <authorList>
            <person name="Chen X."/>
        </authorList>
    </citation>
    <scope>NUCLEOTIDE SEQUENCE [LARGE SCALE GENOMIC DNA]</scope>
    <source>
        <strain evidence="2">cv. Fuhuasheng</strain>
        <tissue evidence="1">Leaves</tissue>
    </source>
</reference>
<protein>
    <submittedName>
        <fullName evidence="1">Uncharacterized protein</fullName>
    </submittedName>
</protein>